<evidence type="ECO:0000313" key="1">
    <source>
        <dbReference type="EMBL" id="SNY17097.1"/>
    </source>
</evidence>
<dbReference type="EMBL" id="OBDR01000007">
    <property type="protein sequence ID" value="SNY17097.1"/>
    <property type="molecule type" value="Genomic_DNA"/>
</dbReference>
<reference evidence="2" key="1">
    <citation type="submission" date="2017-09" db="EMBL/GenBank/DDBJ databases">
        <authorList>
            <person name="Varghese N."/>
            <person name="Submissions S."/>
        </authorList>
    </citation>
    <scope>NUCLEOTIDE SEQUENCE [LARGE SCALE GENOMIC DNA]</scope>
    <source>
        <strain evidence="2">WG-1MB</strain>
    </source>
</reference>
<protein>
    <submittedName>
        <fullName evidence="1">Uncharacterized protein</fullName>
    </submittedName>
</protein>
<organism evidence="1 2">
    <name type="scientific">Methanohalophilus euhalobius</name>
    <dbReference type="NCBI Taxonomy" id="51203"/>
    <lineage>
        <taxon>Archaea</taxon>
        <taxon>Methanobacteriati</taxon>
        <taxon>Methanobacteriota</taxon>
        <taxon>Stenosarchaea group</taxon>
        <taxon>Methanomicrobia</taxon>
        <taxon>Methanosarcinales</taxon>
        <taxon>Methanosarcinaceae</taxon>
        <taxon>Methanohalophilus</taxon>
    </lineage>
</organism>
<dbReference type="Proteomes" id="UP000217726">
    <property type="component" value="Unassembled WGS sequence"/>
</dbReference>
<gene>
    <name evidence="1" type="ORF">SAMN06295989_10715</name>
</gene>
<accession>A0A285G0N8</accession>
<name>A0A285G0N8_9EURY</name>
<proteinExistence type="predicted"/>
<dbReference type="RefSeq" id="WP_096712511.1">
    <property type="nucleotide sequence ID" value="NZ_OBDR01000007.1"/>
</dbReference>
<keyword evidence="2" id="KW-1185">Reference proteome</keyword>
<dbReference type="AlphaFoldDB" id="A0A285G0N8"/>
<sequence length="89" mass="10176">MRGQEARAEVIARNVAIIQKAATKNWRAAAWWLERSCPELSEKGVEVNVNHNDSRTQVNLAKIANSPEVLEKTNELSRELNELYEEDKD</sequence>
<evidence type="ECO:0000313" key="2">
    <source>
        <dbReference type="Proteomes" id="UP000217726"/>
    </source>
</evidence>